<reference evidence="1 2" key="1">
    <citation type="submission" date="2016-10" db="EMBL/GenBank/DDBJ databases">
        <authorList>
            <person name="de Groot N.N."/>
        </authorList>
    </citation>
    <scope>NUCLEOTIDE SEQUENCE [LARGE SCALE GENOMIC DNA]</scope>
    <source>
        <strain evidence="1 2">DSM 2784</strain>
    </source>
</reference>
<dbReference type="InterPro" id="IPR036390">
    <property type="entry name" value="WH_DNA-bd_sf"/>
</dbReference>
<gene>
    <name evidence="1" type="ORF">SAMN03080599_01633</name>
</gene>
<evidence type="ECO:0000313" key="2">
    <source>
        <dbReference type="Proteomes" id="UP000199208"/>
    </source>
</evidence>
<dbReference type="Gene3D" id="1.10.10.10">
    <property type="entry name" value="Winged helix-like DNA-binding domain superfamily/Winged helix DNA-binding domain"/>
    <property type="match status" value="1"/>
</dbReference>
<dbReference type="SUPFAM" id="SSF46785">
    <property type="entry name" value="Winged helix' DNA-binding domain"/>
    <property type="match status" value="1"/>
</dbReference>
<proteinExistence type="predicted"/>
<keyword evidence="2" id="KW-1185">Reference proteome</keyword>
<dbReference type="AlphaFoldDB" id="A0A1G5S0U7"/>
<dbReference type="EMBL" id="FMWL01000006">
    <property type="protein sequence ID" value="SCZ79179.1"/>
    <property type="molecule type" value="Genomic_DNA"/>
</dbReference>
<evidence type="ECO:0008006" key="3">
    <source>
        <dbReference type="Google" id="ProtNLM"/>
    </source>
</evidence>
<dbReference type="InterPro" id="IPR036388">
    <property type="entry name" value="WH-like_DNA-bd_sf"/>
</dbReference>
<sequence length="59" mass="6700">MELKQEVLKAFEEAGSAVRPGEIVEKTGADKKEVDKAIKQLKDEGKIYSPKRCFYEIVK</sequence>
<dbReference type="STRING" id="1120920.SAMN03080599_01633"/>
<name>A0A1G5S0U7_9FIRM</name>
<dbReference type="OrthoDB" id="15623at2"/>
<accession>A0A1G5S0U7</accession>
<organism evidence="1 2">
    <name type="scientific">Acidaminobacter hydrogenoformans DSM 2784</name>
    <dbReference type="NCBI Taxonomy" id="1120920"/>
    <lineage>
        <taxon>Bacteria</taxon>
        <taxon>Bacillati</taxon>
        <taxon>Bacillota</taxon>
        <taxon>Clostridia</taxon>
        <taxon>Peptostreptococcales</taxon>
        <taxon>Acidaminobacteraceae</taxon>
        <taxon>Acidaminobacter</taxon>
    </lineage>
</organism>
<evidence type="ECO:0000313" key="1">
    <source>
        <dbReference type="EMBL" id="SCZ79179.1"/>
    </source>
</evidence>
<dbReference type="Proteomes" id="UP000199208">
    <property type="component" value="Unassembled WGS sequence"/>
</dbReference>
<protein>
    <recommendedName>
        <fullName evidence="3">MarR family transcriptional regulator</fullName>
    </recommendedName>
</protein>
<dbReference type="RefSeq" id="WP_092590408.1">
    <property type="nucleotide sequence ID" value="NZ_FMWL01000006.1"/>
</dbReference>